<dbReference type="PROSITE" id="PS50222">
    <property type="entry name" value="EF_HAND_2"/>
    <property type="match status" value="1"/>
</dbReference>
<name>A0AAD4R4L8_9BILA</name>
<comment type="caution">
    <text evidence="3">The sequence shown here is derived from an EMBL/GenBank/DDBJ whole genome shotgun (WGS) entry which is preliminary data.</text>
</comment>
<dbReference type="Proteomes" id="UP001201812">
    <property type="component" value="Unassembled WGS sequence"/>
</dbReference>
<organism evidence="3 4">
    <name type="scientific">Ditylenchus destructor</name>
    <dbReference type="NCBI Taxonomy" id="166010"/>
    <lineage>
        <taxon>Eukaryota</taxon>
        <taxon>Metazoa</taxon>
        <taxon>Ecdysozoa</taxon>
        <taxon>Nematoda</taxon>
        <taxon>Chromadorea</taxon>
        <taxon>Rhabditida</taxon>
        <taxon>Tylenchina</taxon>
        <taxon>Tylenchomorpha</taxon>
        <taxon>Sphaerularioidea</taxon>
        <taxon>Anguinidae</taxon>
        <taxon>Anguininae</taxon>
        <taxon>Ditylenchus</taxon>
    </lineage>
</organism>
<feature type="domain" description="EF-hand" evidence="2">
    <location>
        <begin position="52"/>
        <end position="82"/>
    </location>
</feature>
<keyword evidence="4" id="KW-1185">Reference proteome</keyword>
<dbReference type="InterPro" id="IPR002048">
    <property type="entry name" value="EF_hand_dom"/>
</dbReference>
<dbReference type="Gene3D" id="1.10.238.10">
    <property type="entry name" value="EF-hand"/>
    <property type="match status" value="1"/>
</dbReference>
<evidence type="ECO:0000313" key="4">
    <source>
        <dbReference type="Proteomes" id="UP001201812"/>
    </source>
</evidence>
<protein>
    <recommendedName>
        <fullName evidence="2">EF-hand domain-containing protein</fullName>
    </recommendedName>
</protein>
<gene>
    <name evidence="3" type="ORF">DdX_11387</name>
</gene>
<feature type="chain" id="PRO_5042144943" description="EF-hand domain-containing protein" evidence="1">
    <location>
        <begin position="23"/>
        <end position="82"/>
    </location>
</feature>
<evidence type="ECO:0000256" key="1">
    <source>
        <dbReference type="SAM" id="SignalP"/>
    </source>
</evidence>
<proteinExistence type="predicted"/>
<keyword evidence="1" id="KW-0732">Signal</keyword>
<evidence type="ECO:0000259" key="2">
    <source>
        <dbReference type="PROSITE" id="PS50222"/>
    </source>
</evidence>
<evidence type="ECO:0000313" key="3">
    <source>
        <dbReference type="EMBL" id="KAI1709314.1"/>
    </source>
</evidence>
<sequence>MNPIIVVSAIALFFSLLDVSSAVDGQKILDKYDADHDGKLSFEEATAIAESEGKQVTREKFDQFDLNHDGGLDKDELDKIPE</sequence>
<dbReference type="EMBL" id="JAKKPZ010000031">
    <property type="protein sequence ID" value="KAI1709314.1"/>
    <property type="molecule type" value="Genomic_DNA"/>
</dbReference>
<dbReference type="AlphaFoldDB" id="A0AAD4R4L8"/>
<dbReference type="InterPro" id="IPR011992">
    <property type="entry name" value="EF-hand-dom_pair"/>
</dbReference>
<dbReference type="SUPFAM" id="SSF47473">
    <property type="entry name" value="EF-hand"/>
    <property type="match status" value="1"/>
</dbReference>
<dbReference type="Pfam" id="PF13202">
    <property type="entry name" value="EF-hand_5"/>
    <property type="match status" value="2"/>
</dbReference>
<accession>A0AAD4R4L8</accession>
<reference evidence="3" key="1">
    <citation type="submission" date="2022-01" db="EMBL/GenBank/DDBJ databases">
        <title>Genome Sequence Resource for Two Populations of Ditylenchus destructor, the Migratory Endoparasitic Phytonematode.</title>
        <authorList>
            <person name="Zhang H."/>
            <person name="Lin R."/>
            <person name="Xie B."/>
        </authorList>
    </citation>
    <scope>NUCLEOTIDE SEQUENCE</scope>
    <source>
        <strain evidence="3">BazhouSP</strain>
    </source>
</reference>
<dbReference type="GO" id="GO:0005509">
    <property type="term" value="F:calcium ion binding"/>
    <property type="evidence" value="ECO:0007669"/>
    <property type="project" value="InterPro"/>
</dbReference>
<feature type="signal peptide" evidence="1">
    <location>
        <begin position="1"/>
        <end position="22"/>
    </location>
</feature>